<dbReference type="SMART" id="SM00382">
    <property type="entry name" value="AAA"/>
    <property type="match status" value="1"/>
</dbReference>
<protein>
    <recommendedName>
        <fullName evidence="9">Putative hemin import ATP-binding protein HrtA</fullName>
    </recommendedName>
</protein>
<comment type="similarity">
    <text evidence="8">Belongs to the ABC transporter superfamily. HrtA family.</text>
</comment>
<dbReference type="InterPro" id="IPR003593">
    <property type="entry name" value="AAA+_ATPase"/>
</dbReference>
<dbReference type="InterPro" id="IPR017911">
    <property type="entry name" value="MacB-like_ATP-bd"/>
</dbReference>
<dbReference type="AlphaFoldDB" id="A0A265N7R6"/>
<proteinExistence type="inferred from homology"/>
<keyword evidence="6 12" id="KW-0067">ATP-binding</keyword>
<dbReference type="PANTHER" id="PTHR24220">
    <property type="entry name" value="IMPORT ATP-BINDING PROTEIN"/>
    <property type="match status" value="1"/>
</dbReference>
<evidence type="ECO:0000256" key="5">
    <source>
        <dbReference type="ARBA" id="ARBA00022741"/>
    </source>
</evidence>
<gene>
    <name evidence="12" type="ORF">CIL03_16870</name>
</gene>
<dbReference type="EMBL" id="NPMS01000010">
    <property type="protein sequence ID" value="OZU87489.1"/>
    <property type="molecule type" value="Genomic_DNA"/>
</dbReference>
<feature type="domain" description="ABC transporter" evidence="11">
    <location>
        <begin position="3"/>
        <end position="219"/>
    </location>
</feature>
<dbReference type="SUPFAM" id="SSF52540">
    <property type="entry name" value="P-loop containing nucleoside triphosphate hydrolases"/>
    <property type="match status" value="1"/>
</dbReference>
<keyword evidence="13" id="KW-1185">Reference proteome</keyword>
<sequence length="219" mass="24152">MTLVMENVSKVYSDGPKEFKALDDVSLELQKGEFVAIIGPSGSGKSTMLSIAGALLSPTSGTVFLDGENTAHLSKRKITEKRLEKIGFVFQAANLIPYLKVRDQLRVINVIAKNKANSKGRELLEHFGLTHRTNNYPNELSGGERQRVAIARALINDPKIILADEPTASLDSQRGREVVELLADEIKSRGKSGLMVTHDERVLDLCDRVVTIRDGRLEE</sequence>
<comment type="subunit">
    <text evidence="2">The complex is composed of two ATP-binding proteins (HrtA), two transmembrane proteins (HrtB) and a solute-binding protein.</text>
</comment>
<dbReference type="Gene3D" id="3.40.50.300">
    <property type="entry name" value="P-loop containing nucleotide triphosphate hydrolases"/>
    <property type="match status" value="1"/>
</dbReference>
<keyword evidence="4" id="KW-1003">Cell membrane</keyword>
<evidence type="ECO:0000313" key="13">
    <source>
        <dbReference type="Proteomes" id="UP000216498"/>
    </source>
</evidence>
<dbReference type="Proteomes" id="UP000216498">
    <property type="component" value="Unassembled WGS sequence"/>
</dbReference>
<evidence type="ECO:0000256" key="9">
    <source>
        <dbReference type="ARBA" id="ARBA00024432"/>
    </source>
</evidence>
<evidence type="ECO:0000256" key="3">
    <source>
        <dbReference type="ARBA" id="ARBA00022448"/>
    </source>
</evidence>
<dbReference type="Pfam" id="PF00005">
    <property type="entry name" value="ABC_tran"/>
    <property type="match status" value="1"/>
</dbReference>
<dbReference type="GO" id="GO:0016887">
    <property type="term" value="F:ATP hydrolysis activity"/>
    <property type="evidence" value="ECO:0007669"/>
    <property type="project" value="InterPro"/>
</dbReference>
<name>A0A265N7R6_9BACI</name>
<dbReference type="PROSITE" id="PS00211">
    <property type="entry name" value="ABC_TRANSPORTER_1"/>
    <property type="match status" value="1"/>
</dbReference>
<dbReference type="GO" id="GO:0098796">
    <property type="term" value="C:membrane protein complex"/>
    <property type="evidence" value="ECO:0007669"/>
    <property type="project" value="UniProtKB-ARBA"/>
</dbReference>
<accession>A0A265N7R6</accession>
<keyword evidence="3" id="KW-0813">Transport</keyword>
<dbReference type="PANTHER" id="PTHR24220:SF666">
    <property type="entry name" value="HEMIN IMPORT ATP-BINDING PROTEIN HRTA-RELATED"/>
    <property type="match status" value="1"/>
</dbReference>
<dbReference type="PROSITE" id="PS50893">
    <property type="entry name" value="ABC_TRANSPORTER_2"/>
    <property type="match status" value="1"/>
</dbReference>
<dbReference type="GO" id="GO:0005524">
    <property type="term" value="F:ATP binding"/>
    <property type="evidence" value="ECO:0007669"/>
    <property type="project" value="UniProtKB-KW"/>
</dbReference>
<keyword evidence="5" id="KW-0547">Nucleotide-binding</keyword>
<evidence type="ECO:0000256" key="2">
    <source>
        <dbReference type="ARBA" id="ARBA00011131"/>
    </source>
</evidence>
<organism evidence="12 13">
    <name type="scientific">Virgibacillus indicus</name>
    <dbReference type="NCBI Taxonomy" id="2024554"/>
    <lineage>
        <taxon>Bacteria</taxon>
        <taxon>Bacillati</taxon>
        <taxon>Bacillota</taxon>
        <taxon>Bacilli</taxon>
        <taxon>Bacillales</taxon>
        <taxon>Bacillaceae</taxon>
        <taxon>Virgibacillus</taxon>
    </lineage>
</organism>
<comment type="caution">
    <text evidence="12">The sequence shown here is derived from an EMBL/GenBank/DDBJ whole genome shotgun (WGS) entry which is preliminary data.</text>
</comment>
<evidence type="ECO:0000313" key="12">
    <source>
        <dbReference type="EMBL" id="OZU87489.1"/>
    </source>
</evidence>
<evidence type="ECO:0000256" key="7">
    <source>
        <dbReference type="ARBA" id="ARBA00023136"/>
    </source>
</evidence>
<dbReference type="InterPro" id="IPR027417">
    <property type="entry name" value="P-loop_NTPase"/>
</dbReference>
<dbReference type="GO" id="GO:0022857">
    <property type="term" value="F:transmembrane transporter activity"/>
    <property type="evidence" value="ECO:0007669"/>
    <property type="project" value="TreeGrafter"/>
</dbReference>
<evidence type="ECO:0000256" key="4">
    <source>
        <dbReference type="ARBA" id="ARBA00022475"/>
    </source>
</evidence>
<evidence type="ECO:0000256" key="6">
    <source>
        <dbReference type="ARBA" id="ARBA00022840"/>
    </source>
</evidence>
<dbReference type="RefSeq" id="WP_094887062.1">
    <property type="nucleotide sequence ID" value="NZ_NPMS01000010.1"/>
</dbReference>
<dbReference type="CDD" id="cd03255">
    <property type="entry name" value="ABC_MJ0796_LolCDE_FtsE"/>
    <property type="match status" value="1"/>
</dbReference>
<dbReference type="InterPro" id="IPR015854">
    <property type="entry name" value="ABC_transpr_LolD-like"/>
</dbReference>
<dbReference type="OrthoDB" id="9791546at2"/>
<evidence type="ECO:0000256" key="8">
    <source>
        <dbReference type="ARBA" id="ARBA00024359"/>
    </source>
</evidence>
<evidence type="ECO:0000256" key="10">
    <source>
        <dbReference type="ARBA" id="ARBA00024721"/>
    </source>
</evidence>
<evidence type="ECO:0000259" key="11">
    <source>
        <dbReference type="PROSITE" id="PS50893"/>
    </source>
</evidence>
<dbReference type="GO" id="GO:0005886">
    <property type="term" value="C:plasma membrane"/>
    <property type="evidence" value="ECO:0007669"/>
    <property type="project" value="UniProtKB-SubCell"/>
</dbReference>
<keyword evidence="7" id="KW-0472">Membrane</keyword>
<dbReference type="FunFam" id="3.40.50.300:FF:000032">
    <property type="entry name" value="Export ABC transporter ATP-binding protein"/>
    <property type="match status" value="1"/>
</dbReference>
<evidence type="ECO:0000256" key="1">
    <source>
        <dbReference type="ARBA" id="ARBA00004202"/>
    </source>
</evidence>
<comment type="subcellular location">
    <subcellularLocation>
        <location evidence="1">Cell membrane</location>
        <topology evidence="1">Peripheral membrane protein</topology>
    </subcellularLocation>
</comment>
<dbReference type="InterPro" id="IPR003439">
    <property type="entry name" value="ABC_transporter-like_ATP-bd"/>
</dbReference>
<reference evidence="12 13" key="1">
    <citation type="submission" date="2017-08" db="EMBL/GenBank/DDBJ databases">
        <title>Virgibacillus indicus sp. nov. and Virgibacillus profoundi sp. nov, two moderately halophilic bacteria isolated from marine sediment by using the Microfluidic Streak Plate.</title>
        <authorList>
            <person name="Xu B."/>
            <person name="Hu B."/>
            <person name="Wang J."/>
            <person name="Zhu Y."/>
            <person name="Huang L."/>
            <person name="Du W."/>
            <person name="Huang Y."/>
        </authorList>
    </citation>
    <scope>NUCLEOTIDE SEQUENCE [LARGE SCALE GENOMIC DNA]</scope>
    <source>
        <strain evidence="12 13">IO3-P2-C2</strain>
    </source>
</reference>
<comment type="function">
    <text evidence="10">Part of the ABC transporter complex hrt involved in hemin import. Responsible for energy coupling to the transport system.</text>
</comment>
<dbReference type="InterPro" id="IPR017871">
    <property type="entry name" value="ABC_transporter-like_CS"/>
</dbReference>